<accession>A0A4S8EUD8</accession>
<evidence type="ECO:0000313" key="1">
    <source>
        <dbReference type="EMBL" id="THT98467.1"/>
    </source>
</evidence>
<keyword evidence="2" id="KW-1185">Reference proteome</keyword>
<dbReference type="EMBL" id="STFG01000020">
    <property type="protein sequence ID" value="THT98467.1"/>
    <property type="molecule type" value="Genomic_DNA"/>
</dbReference>
<dbReference type="InterPro" id="IPR006311">
    <property type="entry name" value="TAT_signal"/>
</dbReference>
<sequence length="178" mass="19207">MHLHPSQPPHSKVPRRHALQTLGALVAAPWLLSACQSQPETAEEGSQPVAPAPHHDPLAIDWLALNEALGQYPHQAPFLEQSAITARLTSLLGKDGYAAAMQNLQVSGPLSVEGSVFFITGNRAHQGGVEAVAIALDEASNRIRVWLLQSGQTRSFAEQDTTFAWPRDVQIMIGNAQL</sequence>
<comment type="caution">
    <text evidence="1">The sequence shown here is derived from an EMBL/GenBank/DDBJ whole genome shotgun (WGS) entry which is preliminary data.</text>
</comment>
<dbReference type="OrthoDB" id="8812365at2"/>
<dbReference type="Proteomes" id="UP000308917">
    <property type="component" value="Unassembled WGS sequence"/>
</dbReference>
<gene>
    <name evidence="1" type="ORF">E9531_14165</name>
</gene>
<dbReference type="AlphaFoldDB" id="A0A4S8EUD8"/>
<protein>
    <submittedName>
        <fullName evidence="1">Uncharacterized protein</fullName>
    </submittedName>
</protein>
<dbReference type="RefSeq" id="WP_136574428.1">
    <property type="nucleotide sequence ID" value="NZ_STFG01000020.1"/>
</dbReference>
<reference evidence="1 2" key="1">
    <citation type="journal article" date="2015" name="Antonie Van Leeuwenhoek">
        <title>Lampropedia puyangensis sp. nov., isolated from symptomatic bark of Populus ? euramericana canker and emended description of Lampropedia hyalina (Ehrenberg 1832) Lee et al. 2004.</title>
        <authorList>
            <person name="Li Y."/>
            <person name="Wang T."/>
            <person name="Piao C.G."/>
            <person name="Wang L.F."/>
            <person name="Tian G.Z."/>
            <person name="Zhu T.H."/>
            <person name="Guo M.W."/>
        </authorList>
    </citation>
    <scope>NUCLEOTIDE SEQUENCE [LARGE SCALE GENOMIC DNA]</scope>
    <source>
        <strain evidence="1 2">2-bin</strain>
    </source>
</reference>
<proteinExistence type="predicted"/>
<evidence type="ECO:0000313" key="2">
    <source>
        <dbReference type="Proteomes" id="UP000308917"/>
    </source>
</evidence>
<organism evidence="1 2">
    <name type="scientific">Lampropedia puyangensis</name>
    <dbReference type="NCBI Taxonomy" id="1330072"/>
    <lineage>
        <taxon>Bacteria</taxon>
        <taxon>Pseudomonadati</taxon>
        <taxon>Pseudomonadota</taxon>
        <taxon>Betaproteobacteria</taxon>
        <taxon>Burkholderiales</taxon>
        <taxon>Comamonadaceae</taxon>
        <taxon>Lampropedia</taxon>
    </lineage>
</organism>
<name>A0A4S8EUD8_9BURK</name>
<dbReference type="PROSITE" id="PS51318">
    <property type="entry name" value="TAT"/>
    <property type="match status" value="1"/>
</dbReference>